<dbReference type="PANTHER" id="PTHR12197">
    <property type="entry name" value="HISTONE-LYSINE N-METHYLTRANSFERASE SMYD"/>
    <property type="match status" value="1"/>
</dbReference>
<protein>
    <recommendedName>
        <fullName evidence="5">MYND-type domain-containing protein</fullName>
    </recommendedName>
</protein>
<dbReference type="PANTHER" id="PTHR12197:SF251">
    <property type="entry name" value="EG:BACR7C10.4 PROTEIN"/>
    <property type="match status" value="1"/>
</dbReference>
<dbReference type="PROSITE" id="PS50865">
    <property type="entry name" value="ZF_MYND_2"/>
    <property type="match status" value="1"/>
</dbReference>
<organism evidence="6 7">
    <name type="scientific">Lichtheimia ornata</name>
    <dbReference type="NCBI Taxonomy" id="688661"/>
    <lineage>
        <taxon>Eukaryota</taxon>
        <taxon>Fungi</taxon>
        <taxon>Fungi incertae sedis</taxon>
        <taxon>Mucoromycota</taxon>
        <taxon>Mucoromycotina</taxon>
        <taxon>Mucoromycetes</taxon>
        <taxon>Mucorales</taxon>
        <taxon>Lichtheimiaceae</taxon>
        <taxon>Lichtheimia</taxon>
    </lineage>
</organism>
<dbReference type="SUPFAM" id="SSF144232">
    <property type="entry name" value="HIT/MYND zinc finger-like"/>
    <property type="match status" value="1"/>
</dbReference>
<evidence type="ECO:0000256" key="1">
    <source>
        <dbReference type="ARBA" id="ARBA00022723"/>
    </source>
</evidence>
<evidence type="ECO:0000259" key="5">
    <source>
        <dbReference type="PROSITE" id="PS50865"/>
    </source>
</evidence>
<dbReference type="PROSITE" id="PS01360">
    <property type="entry name" value="ZF_MYND_1"/>
    <property type="match status" value="1"/>
</dbReference>
<dbReference type="InterPro" id="IPR050869">
    <property type="entry name" value="H3K4_H4K5_MeTrfase"/>
</dbReference>
<proteinExistence type="predicted"/>
<dbReference type="InterPro" id="IPR046341">
    <property type="entry name" value="SET_dom_sf"/>
</dbReference>
<gene>
    <name evidence="6" type="ORF">O0I10_009804</name>
</gene>
<dbReference type="SUPFAM" id="SSF82199">
    <property type="entry name" value="SET domain"/>
    <property type="match status" value="1"/>
</dbReference>
<evidence type="ECO:0000313" key="6">
    <source>
        <dbReference type="EMBL" id="KAJ8654498.1"/>
    </source>
</evidence>
<dbReference type="CDD" id="cd20071">
    <property type="entry name" value="SET_SMYD"/>
    <property type="match status" value="1"/>
</dbReference>
<dbReference type="Gene3D" id="6.10.140.2220">
    <property type="match status" value="1"/>
</dbReference>
<dbReference type="RefSeq" id="XP_058339412.1">
    <property type="nucleotide sequence ID" value="XM_058489790.1"/>
</dbReference>
<dbReference type="EMBL" id="JARTCD010000060">
    <property type="protein sequence ID" value="KAJ8654498.1"/>
    <property type="molecule type" value="Genomic_DNA"/>
</dbReference>
<accession>A0AAD7UVR9</accession>
<comment type="caution">
    <text evidence="6">The sequence shown here is derived from an EMBL/GenBank/DDBJ whole genome shotgun (WGS) entry which is preliminary data.</text>
</comment>
<feature type="domain" description="MYND-type" evidence="5">
    <location>
        <begin position="50"/>
        <end position="88"/>
    </location>
</feature>
<dbReference type="Pfam" id="PF01753">
    <property type="entry name" value="zf-MYND"/>
    <property type="match status" value="1"/>
</dbReference>
<evidence type="ECO:0000313" key="7">
    <source>
        <dbReference type="Proteomes" id="UP001234581"/>
    </source>
</evidence>
<sequence>MDAFIKSQGGTVAIKDERLVAKQHVATGTILMKQTPLASVPQPTIRGERCNYCLRKTALQCCSRCHSAYFCSTECFRNAWVQFHRVLCEPQESDVYVDVDADRWLLERTALTLHSHNRLSKHHSHTPPALPAAMDALERLSPAPHHGDTNPDMAAVATALEPFGCQYSKDQLVDLWHRIKVAAFNICDHDQHMDPVALGVYPITPLLIAHSCRPNAGIVYKRGAQHIVALQDIAPNEPITISYVDLVANKQERQTALKSRFGDTFQCTCVRCEGDMRAIDQLLDMHQPENEKTVEEHCKAWNVLTMTKKYTRGGSPSSQYSSGMATPRTLDIPNFTHYTSRILAPEIYQHHHHGRYTRSYDADSRRVLHALVSLLQIPSVPAFTLSSIREARRLLRVLMAQDRWVEASRVSLYLYVVYSLLYPPLHPILAYHTVILARSSWNSLVQLELAGIGRKLERIYQNGVRTWIDDGRHVVQVVFGQDCSLWREIIELQWIFERDQKLRLKE</sequence>
<keyword evidence="7" id="KW-1185">Reference proteome</keyword>
<dbReference type="Gene3D" id="2.170.270.10">
    <property type="entry name" value="SET domain"/>
    <property type="match status" value="1"/>
</dbReference>
<keyword evidence="1" id="KW-0479">Metal-binding</keyword>
<dbReference type="GO" id="GO:0005634">
    <property type="term" value="C:nucleus"/>
    <property type="evidence" value="ECO:0007669"/>
    <property type="project" value="TreeGrafter"/>
</dbReference>
<dbReference type="Proteomes" id="UP001234581">
    <property type="component" value="Unassembled WGS sequence"/>
</dbReference>
<dbReference type="GeneID" id="83217209"/>
<evidence type="ECO:0000256" key="4">
    <source>
        <dbReference type="PROSITE-ProRule" id="PRU00134"/>
    </source>
</evidence>
<dbReference type="Pfam" id="PF00856">
    <property type="entry name" value="SET"/>
    <property type="match status" value="1"/>
</dbReference>
<name>A0AAD7UVR9_9FUNG</name>
<evidence type="ECO:0000256" key="2">
    <source>
        <dbReference type="ARBA" id="ARBA00022771"/>
    </source>
</evidence>
<dbReference type="InterPro" id="IPR001214">
    <property type="entry name" value="SET_dom"/>
</dbReference>
<dbReference type="InterPro" id="IPR002893">
    <property type="entry name" value="Znf_MYND"/>
</dbReference>
<dbReference type="GO" id="GO:0008270">
    <property type="term" value="F:zinc ion binding"/>
    <property type="evidence" value="ECO:0007669"/>
    <property type="project" value="UniProtKB-KW"/>
</dbReference>
<dbReference type="AlphaFoldDB" id="A0AAD7UVR9"/>
<keyword evidence="2 4" id="KW-0863">Zinc-finger</keyword>
<dbReference type="Gene3D" id="1.10.220.160">
    <property type="match status" value="1"/>
</dbReference>
<reference evidence="6 7" key="1">
    <citation type="submission" date="2023-03" db="EMBL/GenBank/DDBJ databases">
        <title>Genome sequence of Lichtheimia ornata CBS 291.66.</title>
        <authorList>
            <person name="Mohabir J.T."/>
            <person name="Shea T.P."/>
            <person name="Kurbessoian T."/>
            <person name="Berby B."/>
            <person name="Fontaine J."/>
            <person name="Livny J."/>
            <person name="Gnirke A."/>
            <person name="Stajich J.E."/>
            <person name="Cuomo C.A."/>
        </authorList>
    </citation>
    <scope>NUCLEOTIDE SEQUENCE [LARGE SCALE GENOMIC DNA]</scope>
    <source>
        <strain evidence="6">CBS 291.66</strain>
    </source>
</reference>
<evidence type="ECO:0000256" key="3">
    <source>
        <dbReference type="ARBA" id="ARBA00022833"/>
    </source>
</evidence>
<keyword evidence="3" id="KW-0862">Zinc</keyword>